<evidence type="ECO:0000313" key="1">
    <source>
        <dbReference type="EMBL" id="SMC19828.1"/>
    </source>
</evidence>
<sequence>MLSARHATTQPSCKAVRQGGAWAETAWPWRVLLGGLGVLLQLLLLPQYCLGIALSLVWCWLAGARVRNEAVDITIVWPWRRKRSISWASVSEVLLRHDGGKNVSASLVLQDGEHVALDAFAHIETLLQGAAERGIPVYRVGCWPKHGPTKPQALMVFAHGELVSQAGQLKGWHSLFAWADSSAVANDLAPEVLIAAEMLAAGLGKPCDGLPSLLANWVANAGASPDVVVDHFIPQLKNALDAMSADVAMERALYLAGLWQRLR</sequence>
<accession>A0A1W1X815</accession>
<gene>
    <name evidence="1" type="ORF">SAMN02745857_00809</name>
</gene>
<dbReference type="EMBL" id="FWXD01000003">
    <property type="protein sequence ID" value="SMC19828.1"/>
    <property type="molecule type" value="Genomic_DNA"/>
</dbReference>
<dbReference type="Proteomes" id="UP000192761">
    <property type="component" value="Unassembled WGS sequence"/>
</dbReference>
<evidence type="ECO:0000313" key="2">
    <source>
        <dbReference type="Proteomes" id="UP000192761"/>
    </source>
</evidence>
<dbReference type="AlphaFoldDB" id="A0A1W1X815"/>
<keyword evidence="2" id="KW-1185">Reference proteome</keyword>
<proteinExistence type="predicted"/>
<reference evidence="1 2" key="1">
    <citation type="submission" date="2017-04" db="EMBL/GenBank/DDBJ databases">
        <authorList>
            <person name="Afonso C.L."/>
            <person name="Miller P.J."/>
            <person name="Scott M.A."/>
            <person name="Spackman E."/>
            <person name="Goraichik I."/>
            <person name="Dimitrov K.M."/>
            <person name="Suarez D.L."/>
            <person name="Swayne D.E."/>
        </authorList>
    </citation>
    <scope>NUCLEOTIDE SEQUENCE [LARGE SCALE GENOMIC DNA]</scope>
    <source>
        <strain evidence="1 2">DSM 23236</strain>
    </source>
</reference>
<name>A0A1W1X815_9NEIS</name>
<dbReference type="STRING" id="1121001.SAMN02745857_00809"/>
<protein>
    <submittedName>
        <fullName evidence="1">Uncharacterized protein</fullName>
    </submittedName>
</protein>
<organism evidence="1 2">
    <name type="scientific">Andreprevotia lacus DSM 23236</name>
    <dbReference type="NCBI Taxonomy" id="1121001"/>
    <lineage>
        <taxon>Bacteria</taxon>
        <taxon>Pseudomonadati</taxon>
        <taxon>Pseudomonadota</taxon>
        <taxon>Betaproteobacteria</taxon>
        <taxon>Neisseriales</taxon>
        <taxon>Chitinibacteraceae</taxon>
        <taxon>Andreprevotia</taxon>
    </lineage>
</organism>